<reference evidence="7" key="1">
    <citation type="submission" date="2020-05" db="EMBL/GenBank/DDBJ databases">
        <authorList>
            <person name="Chiriac C."/>
            <person name="Salcher M."/>
            <person name="Ghai R."/>
            <person name="Kavagutti S V."/>
        </authorList>
    </citation>
    <scope>NUCLEOTIDE SEQUENCE</scope>
</reference>
<keyword evidence="1" id="KW-1133">Transmembrane helix</keyword>
<feature type="transmembrane region" description="Helical" evidence="1">
    <location>
        <begin position="140"/>
        <end position="159"/>
    </location>
</feature>
<protein>
    <submittedName>
        <fullName evidence="7">Unannotated protein</fullName>
    </submittedName>
</protein>
<dbReference type="EMBL" id="CAFAAO010000001">
    <property type="protein sequence ID" value="CAB4792584.1"/>
    <property type="molecule type" value="Genomic_DNA"/>
</dbReference>
<feature type="transmembrane region" description="Helical" evidence="1">
    <location>
        <begin position="200"/>
        <end position="224"/>
    </location>
</feature>
<dbReference type="InterPro" id="IPR049713">
    <property type="entry name" value="Pr6Pr-like"/>
</dbReference>
<proteinExistence type="predicted"/>
<organism evidence="7">
    <name type="scientific">freshwater metagenome</name>
    <dbReference type="NCBI Taxonomy" id="449393"/>
    <lineage>
        <taxon>unclassified sequences</taxon>
        <taxon>metagenomes</taxon>
        <taxon>ecological metagenomes</taxon>
    </lineage>
</organism>
<dbReference type="EMBL" id="CAESAD010000026">
    <property type="protein sequence ID" value="CAB4345835.1"/>
    <property type="molecule type" value="Genomic_DNA"/>
</dbReference>
<dbReference type="NCBIfam" id="NF038065">
    <property type="entry name" value="Pr6Pr"/>
    <property type="match status" value="1"/>
</dbReference>
<evidence type="ECO:0000313" key="3">
    <source>
        <dbReference type="EMBL" id="CAB4719380.1"/>
    </source>
</evidence>
<dbReference type="EMBL" id="CAFBPK010000027">
    <property type="protein sequence ID" value="CAB5027580.1"/>
    <property type="molecule type" value="Genomic_DNA"/>
</dbReference>
<feature type="transmembrane region" description="Helical" evidence="1">
    <location>
        <begin position="69"/>
        <end position="90"/>
    </location>
</feature>
<keyword evidence="1" id="KW-0472">Membrane</keyword>
<feature type="transmembrane region" description="Helical" evidence="1">
    <location>
        <begin position="12"/>
        <end position="35"/>
    </location>
</feature>
<dbReference type="EMBL" id="CAFBQG010000109">
    <property type="protein sequence ID" value="CAB5050327.1"/>
    <property type="molecule type" value="Genomic_DNA"/>
</dbReference>
<evidence type="ECO:0000256" key="1">
    <source>
        <dbReference type="SAM" id="Phobius"/>
    </source>
</evidence>
<gene>
    <name evidence="3" type="ORF">UFOPK2648_01345</name>
    <name evidence="4" type="ORF">UFOPK3037_00039</name>
    <name evidence="5" type="ORF">UFOPK3278_00228</name>
    <name evidence="2" type="ORF">UFOPK3925_01676</name>
    <name evidence="6" type="ORF">UFOPK4097_01351</name>
    <name evidence="7" type="ORF">UFOPK4301_00896</name>
</gene>
<dbReference type="AlphaFoldDB" id="A0A6J7TB00"/>
<evidence type="ECO:0000313" key="6">
    <source>
        <dbReference type="EMBL" id="CAB5027580.1"/>
    </source>
</evidence>
<feature type="transmembrane region" description="Helical" evidence="1">
    <location>
        <begin position="164"/>
        <end position="180"/>
    </location>
</feature>
<sequence length="233" mass="25475">MALSLTTRKSLFGINALSAWIGLGMSVIIETFGLVEAIYVDGGSPVSQFGHQGDYASGIAGAPERLIDLFSYFTIWSQVMVGVVMTLLYLNPGRDGKLFRIFRIDSILMITVTGVVYNLLLGPNYPPQGLNQISSPIEHTITPILTIAIFVIAGPRGWFSLKNVLAALVIPIAYVFYTLFRGAIIGKYPYDFFDVVSYGYAYVLIFVLGILTASIIVAGIYWGIDKALTNKPK</sequence>
<evidence type="ECO:0000313" key="2">
    <source>
        <dbReference type="EMBL" id="CAB4345835.1"/>
    </source>
</evidence>
<dbReference type="EMBL" id="CAEZYC010000113">
    <property type="protein sequence ID" value="CAB4719380.1"/>
    <property type="molecule type" value="Genomic_DNA"/>
</dbReference>
<name>A0A6J7TB00_9ZZZZ</name>
<accession>A0A6J7TB00</accession>
<dbReference type="EMBL" id="CAFBIX010000003">
    <property type="protein sequence ID" value="CAB4846150.1"/>
    <property type="molecule type" value="Genomic_DNA"/>
</dbReference>
<keyword evidence="1" id="KW-0812">Transmembrane</keyword>
<feature type="transmembrane region" description="Helical" evidence="1">
    <location>
        <begin position="102"/>
        <end position="120"/>
    </location>
</feature>
<evidence type="ECO:0000313" key="4">
    <source>
        <dbReference type="EMBL" id="CAB4792584.1"/>
    </source>
</evidence>
<evidence type="ECO:0000313" key="7">
    <source>
        <dbReference type="EMBL" id="CAB5050327.1"/>
    </source>
</evidence>
<evidence type="ECO:0000313" key="5">
    <source>
        <dbReference type="EMBL" id="CAB4846150.1"/>
    </source>
</evidence>